<accession>A0A5S4GC46</accession>
<feature type="transmembrane region" description="Helical" evidence="2">
    <location>
        <begin position="103"/>
        <end position="123"/>
    </location>
</feature>
<reference evidence="4 5" key="1">
    <citation type="submission" date="2019-05" db="EMBL/GenBank/DDBJ databases">
        <title>Draft genome sequence of Nonomuraea zeae DSM 100528.</title>
        <authorList>
            <person name="Saricaoglu S."/>
            <person name="Isik K."/>
        </authorList>
    </citation>
    <scope>NUCLEOTIDE SEQUENCE [LARGE SCALE GENOMIC DNA]</scope>
    <source>
        <strain evidence="4 5">DSM 100528</strain>
    </source>
</reference>
<dbReference type="AlphaFoldDB" id="A0A5S4GC46"/>
<feature type="region of interest" description="Disordered" evidence="1">
    <location>
        <begin position="1"/>
        <end position="23"/>
    </location>
</feature>
<organism evidence="4 5">
    <name type="scientific">Nonomuraea zeae</name>
    <dbReference type="NCBI Taxonomy" id="1642303"/>
    <lineage>
        <taxon>Bacteria</taxon>
        <taxon>Bacillati</taxon>
        <taxon>Actinomycetota</taxon>
        <taxon>Actinomycetes</taxon>
        <taxon>Streptosporangiales</taxon>
        <taxon>Streptosporangiaceae</taxon>
        <taxon>Nonomuraea</taxon>
    </lineage>
</organism>
<sequence>MVALGARPAGGQPRGGLGGVRGVRVPRAGRARPGAAGRGQVCQVCQVCEERGGREVSSTVLRPPRNQADPRAVPWWTVQWLILMVPVAVAAVAAYWLFTERPLWLGVAVAVFVTGCVTLALVAPRASYRVERWEVTDQAVYTRKGWLTHTWRVAPMSRIQRVDTARGPVQRLFGLADVTVTTASSAGAVKIEALDHEVAAELAERLTAITHATPGDAT</sequence>
<dbReference type="EMBL" id="VCKX01000097">
    <property type="protein sequence ID" value="TMR30596.1"/>
    <property type="molecule type" value="Genomic_DNA"/>
</dbReference>
<evidence type="ECO:0000256" key="1">
    <source>
        <dbReference type="SAM" id="MobiDB-lite"/>
    </source>
</evidence>
<dbReference type="PANTHER" id="PTHR34473">
    <property type="entry name" value="UPF0699 TRANSMEMBRANE PROTEIN YDBS"/>
    <property type="match status" value="1"/>
</dbReference>
<feature type="compositionally biased region" description="Low complexity" evidence="1">
    <location>
        <begin position="1"/>
        <end position="11"/>
    </location>
</feature>
<dbReference type="PANTHER" id="PTHR34473:SF3">
    <property type="entry name" value="TRANSMEMBRANE PROTEIN-RELATED"/>
    <property type="match status" value="1"/>
</dbReference>
<keyword evidence="2" id="KW-0472">Membrane</keyword>
<protein>
    <submittedName>
        <fullName evidence="4">PH domain-containing protein</fullName>
    </submittedName>
</protein>
<gene>
    <name evidence="4" type="ORF">ETD85_28440</name>
</gene>
<keyword evidence="2" id="KW-1133">Transmembrane helix</keyword>
<feature type="transmembrane region" description="Helical" evidence="2">
    <location>
        <begin position="72"/>
        <end position="97"/>
    </location>
</feature>
<evidence type="ECO:0000313" key="4">
    <source>
        <dbReference type="EMBL" id="TMR30596.1"/>
    </source>
</evidence>
<dbReference type="Proteomes" id="UP000306628">
    <property type="component" value="Unassembled WGS sequence"/>
</dbReference>
<dbReference type="OrthoDB" id="3730669at2"/>
<keyword evidence="5" id="KW-1185">Reference proteome</keyword>
<dbReference type="InterPro" id="IPR005182">
    <property type="entry name" value="YdbS-like_PH"/>
</dbReference>
<keyword evidence="2" id="KW-0812">Transmembrane</keyword>
<evidence type="ECO:0000313" key="5">
    <source>
        <dbReference type="Proteomes" id="UP000306628"/>
    </source>
</evidence>
<proteinExistence type="predicted"/>
<evidence type="ECO:0000256" key="2">
    <source>
        <dbReference type="SAM" id="Phobius"/>
    </source>
</evidence>
<feature type="compositionally biased region" description="Gly residues" evidence="1">
    <location>
        <begin position="12"/>
        <end position="21"/>
    </location>
</feature>
<dbReference type="Pfam" id="PF03703">
    <property type="entry name" value="bPH_2"/>
    <property type="match status" value="1"/>
</dbReference>
<feature type="domain" description="YdbS-like PH" evidence="3">
    <location>
        <begin position="128"/>
        <end position="205"/>
    </location>
</feature>
<name>A0A5S4GC46_9ACTN</name>
<comment type="caution">
    <text evidence="4">The sequence shown here is derived from an EMBL/GenBank/DDBJ whole genome shotgun (WGS) entry which is preliminary data.</text>
</comment>
<evidence type="ECO:0000259" key="3">
    <source>
        <dbReference type="Pfam" id="PF03703"/>
    </source>
</evidence>